<protein>
    <submittedName>
        <fullName evidence="4">Short-chain dehydrogenase</fullName>
    </submittedName>
</protein>
<comment type="similarity">
    <text evidence="1 3">Belongs to the short-chain dehydrogenases/reductases (SDR) family.</text>
</comment>
<dbReference type="PROSITE" id="PS00061">
    <property type="entry name" value="ADH_SHORT"/>
    <property type="match status" value="1"/>
</dbReference>
<dbReference type="EMBL" id="FNRL01000053">
    <property type="protein sequence ID" value="SEB11970.1"/>
    <property type="molecule type" value="Genomic_DNA"/>
</dbReference>
<evidence type="ECO:0000256" key="1">
    <source>
        <dbReference type="ARBA" id="ARBA00006484"/>
    </source>
</evidence>
<dbReference type="OrthoDB" id="1235794at2"/>
<dbReference type="InterPro" id="IPR036291">
    <property type="entry name" value="NAD(P)-bd_dom_sf"/>
</dbReference>
<dbReference type="InterPro" id="IPR002347">
    <property type="entry name" value="SDR_fam"/>
</dbReference>
<proteinExistence type="inferred from homology"/>
<dbReference type="PANTHER" id="PTHR43976:SF16">
    <property type="entry name" value="SHORT-CHAIN DEHYDROGENASE_REDUCTASE FAMILY PROTEIN"/>
    <property type="match status" value="1"/>
</dbReference>
<dbReference type="STRING" id="408074.SAMN05660909_05636"/>
<evidence type="ECO:0000256" key="2">
    <source>
        <dbReference type="ARBA" id="ARBA00023002"/>
    </source>
</evidence>
<evidence type="ECO:0000256" key="3">
    <source>
        <dbReference type="RuleBase" id="RU000363"/>
    </source>
</evidence>
<name>A0A1H4GSE3_9BACT</name>
<dbReference type="CDD" id="cd05374">
    <property type="entry name" value="17beta-HSD-like_SDR_c"/>
    <property type="match status" value="1"/>
</dbReference>
<dbReference type="Gene3D" id="3.40.50.720">
    <property type="entry name" value="NAD(P)-binding Rossmann-like Domain"/>
    <property type="match status" value="1"/>
</dbReference>
<dbReference type="SUPFAM" id="SSF51735">
    <property type="entry name" value="NAD(P)-binding Rossmann-fold domains"/>
    <property type="match status" value="1"/>
</dbReference>
<sequence>MSKIWYITGASKGLGLALTKKLLKEGQKVIATTRTVDTLIENVEANSSNLLPLKVDLTSDEEIRSSIEQGISHFGGLDVVVNNAGFGIGGSIEELSDYEVRESLDINILATIRVIHHALPHLRKQRSGHIINIASIGGVSASLGWSVYSATKFAIVGLSEGLAMDVKNLGIKVTALAPGAFRTEFLTKASLSIAKNQISDYEDVHASILKFDKMNGNQIGDPDKAAEVMLSISKMQNPPYLLFIGSDAYKRASNQAEVLKKNIELHKKITLATV</sequence>
<dbReference type="Pfam" id="PF00106">
    <property type="entry name" value="adh_short"/>
    <property type="match status" value="1"/>
</dbReference>
<keyword evidence="2" id="KW-0560">Oxidoreductase</keyword>
<evidence type="ECO:0000313" key="5">
    <source>
        <dbReference type="Proteomes" id="UP000199656"/>
    </source>
</evidence>
<dbReference type="RefSeq" id="WP_089766299.1">
    <property type="nucleotide sequence ID" value="NZ_BKAT01000075.1"/>
</dbReference>
<dbReference type="AlphaFoldDB" id="A0A1H4GSE3"/>
<accession>A0A1H4GSE3</accession>
<dbReference type="PRINTS" id="PR00081">
    <property type="entry name" value="GDHRDH"/>
</dbReference>
<dbReference type="Proteomes" id="UP000199656">
    <property type="component" value="Unassembled WGS sequence"/>
</dbReference>
<dbReference type="PANTHER" id="PTHR43976">
    <property type="entry name" value="SHORT CHAIN DEHYDROGENASE"/>
    <property type="match status" value="1"/>
</dbReference>
<reference evidence="5" key="1">
    <citation type="submission" date="2016-10" db="EMBL/GenBank/DDBJ databases">
        <authorList>
            <person name="Varghese N."/>
            <person name="Submissions S."/>
        </authorList>
    </citation>
    <scope>NUCLEOTIDE SEQUENCE [LARGE SCALE GENOMIC DNA]</scope>
    <source>
        <strain evidence="5">DSM 23920</strain>
    </source>
</reference>
<dbReference type="InterPro" id="IPR051911">
    <property type="entry name" value="SDR_oxidoreductase"/>
</dbReference>
<dbReference type="PRINTS" id="PR00080">
    <property type="entry name" value="SDRFAMILY"/>
</dbReference>
<gene>
    <name evidence="4" type="ORF">SAMN05660909_05636</name>
</gene>
<dbReference type="GO" id="GO:0016491">
    <property type="term" value="F:oxidoreductase activity"/>
    <property type="evidence" value="ECO:0007669"/>
    <property type="project" value="UniProtKB-KW"/>
</dbReference>
<keyword evidence="5" id="KW-1185">Reference proteome</keyword>
<organism evidence="4 5">
    <name type="scientific">Chitinophaga terrae</name>
    <name type="common">ex Kim and Jung 2007</name>
    <dbReference type="NCBI Taxonomy" id="408074"/>
    <lineage>
        <taxon>Bacteria</taxon>
        <taxon>Pseudomonadati</taxon>
        <taxon>Bacteroidota</taxon>
        <taxon>Chitinophagia</taxon>
        <taxon>Chitinophagales</taxon>
        <taxon>Chitinophagaceae</taxon>
        <taxon>Chitinophaga</taxon>
    </lineage>
</organism>
<dbReference type="InterPro" id="IPR020904">
    <property type="entry name" value="Sc_DH/Rdtase_CS"/>
</dbReference>
<evidence type="ECO:0000313" key="4">
    <source>
        <dbReference type="EMBL" id="SEB11970.1"/>
    </source>
</evidence>